<evidence type="ECO:0000313" key="3">
    <source>
        <dbReference type="Proteomes" id="UP000323426"/>
    </source>
</evidence>
<keyword evidence="1" id="KW-0472">Membrane</keyword>
<feature type="transmembrane region" description="Helical" evidence="1">
    <location>
        <begin position="15"/>
        <end position="35"/>
    </location>
</feature>
<comment type="caution">
    <text evidence="2">The sequence shown here is derived from an EMBL/GenBank/DDBJ whole genome shotgun (WGS) entry which is preliminary data.</text>
</comment>
<sequence length="69" mass="7700">MLPKKGGYKLQRRHFVIAGLVGLISGILLQGPQFPLKTEATFSLQNFFTYGLAATSGVLFFMRLNLPRE</sequence>
<organism evidence="2 3">
    <name type="scientific">Adhaeribacter rhizoryzae</name>
    <dbReference type="NCBI Taxonomy" id="2607907"/>
    <lineage>
        <taxon>Bacteria</taxon>
        <taxon>Pseudomonadati</taxon>
        <taxon>Bacteroidota</taxon>
        <taxon>Cytophagia</taxon>
        <taxon>Cytophagales</taxon>
        <taxon>Hymenobacteraceae</taxon>
        <taxon>Adhaeribacter</taxon>
    </lineage>
</organism>
<name>A0A5M6DNV5_9BACT</name>
<reference evidence="2 3" key="1">
    <citation type="submission" date="2019-09" db="EMBL/GenBank/DDBJ databases">
        <title>Genome sequence and assembly of Adhaeribacter sp.</title>
        <authorList>
            <person name="Chhetri G."/>
        </authorList>
    </citation>
    <scope>NUCLEOTIDE SEQUENCE [LARGE SCALE GENOMIC DNA]</scope>
    <source>
        <strain evidence="2 3">DK36</strain>
    </source>
</reference>
<dbReference type="EMBL" id="VWSF01000001">
    <property type="protein sequence ID" value="KAA5549221.1"/>
    <property type="molecule type" value="Genomic_DNA"/>
</dbReference>
<evidence type="ECO:0000256" key="1">
    <source>
        <dbReference type="SAM" id="Phobius"/>
    </source>
</evidence>
<dbReference type="Proteomes" id="UP000323426">
    <property type="component" value="Unassembled WGS sequence"/>
</dbReference>
<dbReference type="AlphaFoldDB" id="A0A5M6DNV5"/>
<accession>A0A5M6DNV5</accession>
<feature type="transmembrane region" description="Helical" evidence="1">
    <location>
        <begin position="47"/>
        <end position="66"/>
    </location>
</feature>
<evidence type="ECO:0000313" key="2">
    <source>
        <dbReference type="EMBL" id="KAA5549221.1"/>
    </source>
</evidence>
<dbReference type="RefSeq" id="WP_150086217.1">
    <property type="nucleotide sequence ID" value="NZ_VWSF01000001.1"/>
</dbReference>
<protein>
    <submittedName>
        <fullName evidence="2">Uncharacterized protein</fullName>
    </submittedName>
</protein>
<keyword evidence="1" id="KW-0812">Transmembrane</keyword>
<keyword evidence="3" id="KW-1185">Reference proteome</keyword>
<gene>
    <name evidence="2" type="ORF">F0145_01105</name>
</gene>
<keyword evidence="1" id="KW-1133">Transmembrane helix</keyword>
<proteinExistence type="predicted"/>